<accession>A0A8S1MFN0</accession>
<keyword evidence="1" id="KW-0689">Ribosomal protein</keyword>
<dbReference type="GO" id="GO:0003735">
    <property type="term" value="F:structural constituent of ribosome"/>
    <property type="evidence" value="ECO:0007669"/>
    <property type="project" value="InterPro"/>
</dbReference>
<organism evidence="4 5">
    <name type="scientific">Paramecium primaurelia</name>
    <dbReference type="NCBI Taxonomy" id="5886"/>
    <lineage>
        <taxon>Eukaryota</taxon>
        <taxon>Sar</taxon>
        <taxon>Alveolata</taxon>
        <taxon>Ciliophora</taxon>
        <taxon>Intramacronucleata</taxon>
        <taxon>Oligohymenophorea</taxon>
        <taxon>Peniculida</taxon>
        <taxon>Parameciidae</taxon>
        <taxon>Paramecium</taxon>
    </lineage>
</organism>
<keyword evidence="5" id="KW-1185">Reference proteome</keyword>
<dbReference type="Pfam" id="PF00467">
    <property type="entry name" value="KOW"/>
    <property type="match status" value="1"/>
</dbReference>
<protein>
    <recommendedName>
        <fullName evidence="3">KOW domain-containing protein</fullName>
    </recommendedName>
</protein>
<dbReference type="InterPro" id="IPR002784">
    <property type="entry name" value="Ribosomal_eL14_dom"/>
</dbReference>
<dbReference type="InterPro" id="IPR039660">
    <property type="entry name" value="Ribosomal_eL14"/>
</dbReference>
<feature type="domain" description="KOW" evidence="3">
    <location>
        <begin position="231"/>
        <end position="258"/>
    </location>
</feature>
<dbReference type="OMA" id="QTICQIV"/>
<dbReference type="AlphaFoldDB" id="A0A8S1MFN0"/>
<evidence type="ECO:0000259" key="3">
    <source>
        <dbReference type="SMART" id="SM00739"/>
    </source>
</evidence>
<proteinExistence type="predicted"/>
<dbReference type="GO" id="GO:0003723">
    <property type="term" value="F:RNA binding"/>
    <property type="evidence" value="ECO:0007669"/>
    <property type="project" value="InterPro"/>
</dbReference>
<dbReference type="GO" id="GO:0022625">
    <property type="term" value="C:cytosolic large ribosomal subunit"/>
    <property type="evidence" value="ECO:0007669"/>
    <property type="project" value="TreeGrafter"/>
</dbReference>
<evidence type="ECO:0000313" key="4">
    <source>
        <dbReference type="EMBL" id="CAD8079237.1"/>
    </source>
</evidence>
<comment type="caution">
    <text evidence="4">The sequence shown here is derived from an EMBL/GenBank/DDBJ whole genome shotgun (WGS) entry which is preliminary data.</text>
</comment>
<dbReference type="SMART" id="SM00739">
    <property type="entry name" value="KOW"/>
    <property type="match status" value="1"/>
</dbReference>
<gene>
    <name evidence="4" type="ORF">PPRIM_AZ9-3.1.T0610201</name>
</gene>
<dbReference type="InterPro" id="IPR005824">
    <property type="entry name" value="KOW"/>
</dbReference>
<dbReference type="GO" id="GO:0042273">
    <property type="term" value="P:ribosomal large subunit biogenesis"/>
    <property type="evidence" value="ECO:0007669"/>
    <property type="project" value="TreeGrafter"/>
</dbReference>
<dbReference type="Proteomes" id="UP000688137">
    <property type="component" value="Unassembled WGS sequence"/>
</dbReference>
<sequence length="375" mass="44012">MRDLRLIVIKQQDKNQKYRQYNQMDRLLNYNYGILKFKKIQCCKQIKYQKCIEYFNQMIVEYLIIFNIKYSNSQQETLILKSIIEENCDQNNIPLIKNKYDLVSNEEQSNYYQSLLGFVNSNKFFSFIQRSVKEGNRIKYREMCQLFTDLIQKIIDKGLYVNQQKNIKQCTIKQCSKLIESIIQKRQVLMLNEYQQIQYINYILHSLFKKIKRIFKQQKKFVLLKMVLGKFVEVGRVVKINYGPQEGRLATIVEILNDKRVLIDGPTTGVQRQVIPIRRLTLTKFNLKGATRGARTGVITKAIKKSDPFAQYAQTVAAKKVAKKALRAKLNDFDRFRVMILRKRRSALLSTQLKSLKKNTGGKAQAQAKGGNKKK</sequence>
<dbReference type="PANTHER" id="PTHR11127:SF2">
    <property type="entry name" value="LARGE RIBOSOMAL SUBUNIT PROTEIN EL14"/>
    <property type="match status" value="1"/>
</dbReference>
<dbReference type="FunFam" id="2.30.30.30:FF:000104">
    <property type="entry name" value="Uncharacterized protein"/>
    <property type="match status" value="1"/>
</dbReference>
<dbReference type="EMBL" id="CAJJDM010000062">
    <property type="protein sequence ID" value="CAD8079237.1"/>
    <property type="molecule type" value="Genomic_DNA"/>
</dbReference>
<reference evidence="4" key="1">
    <citation type="submission" date="2021-01" db="EMBL/GenBank/DDBJ databases">
        <authorList>
            <consortium name="Genoscope - CEA"/>
            <person name="William W."/>
        </authorList>
    </citation>
    <scope>NUCLEOTIDE SEQUENCE</scope>
</reference>
<name>A0A8S1MFN0_PARPR</name>
<evidence type="ECO:0000256" key="2">
    <source>
        <dbReference type="ARBA" id="ARBA00023274"/>
    </source>
</evidence>
<dbReference type="PANTHER" id="PTHR11127">
    <property type="entry name" value="60S RIBOSOMAL PROTEIN L14"/>
    <property type="match status" value="1"/>
</dbReference>
<evidence type="ECO:0000313" key="5">
    <source>
        <dbReference type="Proteomes" id="UP000688137"/>
    </source>
</evidence>
<keyword evidence="2" id="KW-0687">Ribonucleoprotein</keyword>
<dbReference type="CDD" id="cd23702">
    <property type="entry name" value="eL14"/>
    <property type="match status" value="1"/>
</dbReference>
<dbReference type="Pfam" id="PF01929">
    <property type="entry name" value="Ribosomal_L14e"/>
    <property type="match status" value="1"/>
</dbReference>
<evidence type="ECO:0000256" key="1">
    <source>
        <dbReference type="ARBA" id="ARBA00022980"/>
    </source>
</evidence>
<dbReference type="GO" id="GO:0006412">
    <property type="term" value="P:translation"/>
    <property type="evidence" value="ECO:0007669"/>
    <property type="project" value="InterPro"/>
</dbReference>